<dbReference type="EMBL" id="WHUW01000478">
    <property type="protein sequence ID" value="KAF8414575.1"/>
    <property type="molecule type" value="Genomic_DNA"/>
</dbReference>
<proteinExistence type="predicted"/>
<name>A0AAD4BR00_BOLED</name>
<evidence type="ECO:0000313" key="2">
    <source>
        <dbReference type="EMBL" id="KAF8414575.1"/>
    </source>
</evidence>
<evidence type="ECO:0000313" key="4">
    <source>
        <dbReference type="Proteomes" id="UP001194468"/>
    </source>
</evidence>
<reference evidence="3" key="1">
    <citation type="submission" date="2019-10" db="EMBL/GenBank/DDBJ databases">
        <authorList>
            <consortium name="DOE Joint Genome Institute"/>
            <person name="Kuo A."/>
            <person name="Miyauchi S."/>
            <person name="Kiss E."/>
            <person name="Drula E."/>
            <person name="Kohler A."/>
            <person name="Sanchez-Garcia M."/>
            <person name="Andreopoulos B."/>
            <person name="Barry K.W."/>
            <person name="Bonito G."/>
            <person name="Buee M."/>
            <person name="Carver A."/>
            <person name="Chen C."/>
            <person name="Cichocki N."/>
            <person name="Clum A."/>
            <person name="Culley D."/>
            <person name="Crous P.W."/>
            <person name="Fauchery L."/>
            <person name="Girlanda M."/>
            <person name="Hayes R."/>
            <person name="Keri Z."/>
            <person name="LaButti K."/>
            <person name="Lipzen A."/>
            <person name="Lombard V."/>
            <person name="Magnuson J."/>
            <person name="Maillard F."/>
            <person name="Morin E."/>
            <person name="Murat C."/>
            <person name="Nolan M."/>
            <person name="Ohm R."/>
            <person name="Pangilinan J."/>
            <person name="Pereira M."/>
            <person name="Perotto S."/>
            <person name="Peter M."/>
            <person name="Riley R."/>
            <person name="Sitrit Y."/>
            <person name="Stielow B."/>
            <person name="Szollosi G."/>
            <person name="Zifcakova L."/>
            <person name="Stursova M."/>
            <person name="Spatafora J.W."/>
            <person name="Tedersoo L."/>
            <person name="Vaario L.-M."/>
            <person name="Yamada A."/>
            <person name="Yan M."/>
            <person name="Wang P."/>
            <person name="Xu J."/>
            <person name="Bruns T."/>
            <person name="Baldrian P."/>
            <person name="Vilgalys R."/>
            <person name="Henrissat B."/>
            <person name="Grigoriev I.V."/>
            <person name="Hibbett D."/>
            <person name="Nagy L.G."/>
            <person name="Martin F.M."/>
        </authorList>
    </citation>
    <scope>NUCLEOTIDE SEQUENCE</scope>
    <source>
        <strain evidence="3">BED1</strain>
    </source>
</reference>
<dbReference type="Proteomes" id="UP001194468">
    <property type="component" value="Unassembled WGS sequence"/>
</dbReference>
<dbReference type="InterPro" id="IPR036775">
    <property type="entry name" value="DNA_pol_Y-fam_lit_finger_sf"/>
</dbReference>
<sequence length="98" mass="10956">MAEEVASRRLVGISMRGRLLSLKVLKRDPNAPKEAPKVRQICYVMRWESSKDNQFMGFGLCESFNKQTALANAHGQATSDSKEIGDHAKVRRHRGVSA</sequence>
<dbReference type="EMBL" id="WHUW01000018">
    <property type="protein sequence ID" value="KAF8437467.1"/>
    <property type="molecule type" value="Genomic_DNA"/>
</dbReference>
<protein>
    <submittedName>
        <fullName evidence="3">Uncharacterized protein</fullName>
    </submittedName>
</protein>
<reference evidence="3" key="2">
    <citation type="journal article" date="2020" name="Nat. Commun.">
        <title>Large-scale genome sequencing of mycorrhizal fungi provides insights into the early evolution of symbiotic traits.</title>
        <authorList>
            <person name="Miyauchi S."/>
            <person name="Kiss E."/>
            <person name="Kuo A."/>
            <person name="Drula E."/>
            <person name="Kohler A."/>
            <person name="Sanchez-Garcia M."/>
            <person name="Morin E."/>
            <person name="Andreopoulos B."/>
            <person name="Barry K.W."/>
            <person name="Bonito G."/>
            <person name="Buee M."/>
            <person name="Carver A."/>
            <person name="Chen C."/>
            <person name="Cichocki N."/>
            <person name="Clum A."/>
            <person name="Culley D."/>
            <person name="Crous P.W."/>
            <person name="Fauchery L."/>
            <person name="Girlanda M."/>
            <person name="Hayes R.D."/>
            <person name="Keri Z."/>
            <person name="LaButti K."/>
            <person name="Lipzen A."/>
            <person name="Lombard V."/>
            <person name="Magnuson J."/>
            <person name="Maillard F."/>
            <person name="Murat C."/>
            <person name="Nolan M."/>
            <person name="Ohm R.A."/>
            <person name="Pangilinan J."/>
            <person name="Pereira M.F."/>
            <person name="Perotto S."/>
            <person name="Peter M."/>
            <person name="Pfister S."/>
            <person name="Riley R."/>
            <person name="Sitrit Y."/>
            <person name="Stielow J.B."/>
            <person name="Szollosi G."/>
            <person name="Zifcakova L."/>
            <person name="Stursova M."/>
            <person name="Spatafora J.W."/>
            <person name="Tedersoo L."/>
            <person name="Vaario L.M."/>
            <person name="Yamada A."/>
            <person name="Yan M."/>
            <person name="Wang P."/>
            <person name="Xu J."/>
            <person name="Bruns T."/>
            <person name="Baldrian P."/>
            <person name="Vilgalys R."/>
            <person name="Dunand C."/>
            <person name="Henrissat B."/>
            <person name="Grigoriev I.V."/>
            <person name="Hibbett D."/>
            <person name="Nagy L.G."/>
            <person name="Martin F.M."/>
        </authorList>
    </citation>
    <scope>NUCLEOTIDE SEQUENCE</scope>
    <source>
        <strain evidence="3">BED1</strain>
    </source>
</reference>
<gene>
    <name evidence="3" type="ORF">L210DRAFT_3545740</name>
    <name evidence="2" type="ORF">L210DRAFT_3591724</name>
</gene>
<accession>A0AAD4BR00</accession>
<dbReference type="GO" id="GO:0006281">
    <property type="term" value="P:DNA repair"/>
    <property type="evidence" value="ECO:0007669"/>
    <property type="project" value="InterPro"/>
</dbReference>
<comment type="caution">
    <text evidence="3">The sequence shown here is derived from an EMBL/GenBank/DDBJ whole genome shotgun (WGS) entry which is preliminary data.</text>
</comment>
<feature type="compositionally biased region" description="Basic residues" evidence="1">
    <location>
        <begin position="89"/>
        <end position="98"/>
    </location>
</feature>
<organism evidence="3 4">
    <name type="scientific">Boletus edulis BED1</name>
    <dbReference type="NCBI Taxonomy" id="1328754"/>
    <lineage>
        <taxon>Eukaryota</taxon>
        <taxon>Fungi</taxon>
        <taxon>Dikarya</taxon>
        <taxon>Basidiomycota</taxon>
        <taxon>Agaricomycotina</taxon>
        <taxon>Agaricomycetes</taxon>
        <taxon>Agaricomycetidae</taxon>
        <taxon>Boletales</taxon>
        <taxon>Boletineae</taxon>
        <taxon>Boletaceae</taxon>
        <taxon>Boletoideae</taxon>
        <taxon>Boletus</taxon>
    </lineage>
</organism>
<evidence type="ECO:0000256" key="1">
    <source>
        <dbReference type="SAM" id="MobiDB-lite"/>
    </source>
</evidence>
<dbReference type="Gene3D" id="3.30.1490.100">
    <property type="entry name" value="DNA polymerase, Y-family, little finger domain"/>
    <property type="match status" value="1"/>
</dbReference>
<keyword evidence="4" id="KW-1185">Reference proteome</keyword>
<evidence type="ECO:0000313" key="3">
    <source>
        <dbReference type="EMBL" id="KAF8437467.1"/>
    </source>
</evidence>
<feature type="region of interest" description="Disordered" evidence="1">
    <location>
        <begin position="72"/>
        <end position="98"/>
    </location>
</feature>
<dbReference type="GO" id="GO:0003684">
    <property type="term" value="F:damaged DNA binding"/>
    <property type="evidence" value="ECO:0007669"/>
    <property type="project" value="InterPro"/>
</dbReference>
<dbReference type="AlphaFoldDB" id="A0AAD4BR00"/>